<accession>W4FA99</accession>
<dbReference type="GO" id="GO:0046872">
    <property type="term" value="F:metal ion binding"/>
    <property type="evidence" value="ECO:0007669"/>
    <property type="project" value="UniProtKB-UniRule"/>
</dbReference>
<dbReference type="SUPFAM" id="SSF55486">
    <property type="entry name" value="Metalloproteases ('zincins'), catalytic domain"/>
    <property type="match status" value="1"/>
</dbReference>
<evidence type="ECO:0000256" key="2">
    <source>
        <dbReference type="ARBA" id="ARBA00022723"/>
    </source>
</evidence>
<dbReference type="PANTHER" id="PTHR11804">
    <property type="entry name" value="PROTEASE M3 THIMET OLIGOPEPTIDASE-RELATED"/>
    <property type="match status" value="1"/>
</dbReference>
<name>W4FA99_APHAT</name>
<keyword evidence="4 6" id="KW-0862">Zinc</keyword>
<evidence type="ECO:0000256" key="6">
    <source>
        <dbReference type="RuleBase" id="RU003435"/>
    </source>
</evidence>
<evidence type="ECO:0000256" key="3">
    <source>
        <dbReference type="ARBA" id="ARBA00022801"/>
    </source>
</evidence>
<dbReference type="RefSeq" id="XP_009846888.1">
    <property type="nucleotide sequence ID" value="XM_009848586.1"/>
</dbReference>
<gene>
    <name evidence="8" type="ORF">H257_19442</name>
</gene>
<feature type="domain" description="Peptidase M3A/M3B catalytic" evidence="7">
    <location>
        <begin position="8"/>
        <end position="130"/>
    </location>
</feature>
<comment type="cofactor">
    <cofactor evidence="6">
        <name>Zn(2+)</name>
        <dbReference type="ChEBI" id="CHEBI:29105"/>
    </cofactor>
    <text evidence="6">Binds 1 zinc ion.</text>
</comment>
<organism evidence="8">
    <name type="scientific">Aphanomyces astaci</name>
    <name type="common">Crayfish plague agent</name>
    <dbReference type="NCBI Taxonomy" id="112090"/>
    <lineage>
        <taxon>Eukaryota</taxon>
        <taxon>Sar</taxon>
        <taxon>Stramenopiles</taxon>
        <taxon>Oomycota</taxon>
        <taxon>Saprolegniomycetes</taxon>
        <taxon>Saprolegniales</taxon>
        <taxon>Verrucalvaceae</taxon>
        <taxon>Aphanomyces</taxon>
    </lineage>
</organism>
<evidence type="ECO:0000313" key="8">
    <source>
        <dbReference type="EMBL" id="ETV63628.1"/>
    </source>
</evidence>
<dbReference type="PANTHER" id="PTHR11804:SF83">
    <property type="entry name" value="LD37516P"/>
    <property type="match status" value="1"/>
</dbReference>
<sequence length="135" mass="15660">MCLKGKVEKLRKQRYDLQDDVVKAYFSLSRVLDGLFAFARELFGIRIEPAEKPEETWHPDVQYYQIRALDKPHEPVISQFYLDLYERTGQKQAGAWIEVMVGRSKVLRTDTASVRLPVFGLIFNFNHPSKPTSSP</sequence>
<dbReference type="Gene3D" id="1.10.1370.40">
    <property type="match status" value="1"/>
</dbReference>
<dbReference type="InterPro" id="IPR001567">
    <property type="entry name" value="Pept_M3A_M3B_dom"/>
</dbReference>
<dbReference type="EMBL" id="KI913718">
    <property type="protein sequence ID" value="ETV63628.1"/>
    <property type="molecule type" value="Genomic_DNA"/>
</dbReference>
<keyword evidence="3 6" id="KW-0378">Hydrolase</keyword>
<keyword evidence="1 6" id="KW-0645">Protease</keyword>
<dbReference type="OrthoDB" id="534666at2759"/>
<feature type="non-terminal residue" evidence="8">
    <location>
        <position position="135"/>
    </location>
</feature>
<dbReference type="InterPro" id="IPR045090">
    <property type="entry name" value="Pept_M3A_M3B"/>
</dbReference>
<dbReference type="AlphaFoldDB" id="W4FA99"/>
<evidence type="ECO:0000256" key="5">
    <source>
        <dbReference type="ARBA" id="ARBA00023049"/>
    </source>
</evidence>
<dbReference type="GO" id="GO:0006508">
    <property type="term" value="P:proteolysis"/>
    <property type="evidence" value="ECO:0007669"/>
    <property type="project" value="UniProtKB-KW"/>
</dbReference>
<dbReference type="GeneID" id="20821438"/>
<evidence type="ECO:0000256" key="4">
    <source>
        <dbReference type="ARBA" id="ARBA00022833"/>
    </source>
</evidence>
<dbReference type="VEuPathDB" id="FungiDB:H257_19442"/>
<evidence type="ECO:0000256" key="1">
    <source>
        <dbReference type="ARBA" id="ARBA00022670"/>
    </source>
</evidence>
<comment type="similarity">
    <text evidence="6">Belongs to the peptidase M3 family.</text>
</comment>
<dbReference type="Pfam" id="PF01432">
    <property type="entry name" value="Peptidase_M3"/>
    <property type="match status" value="1"/>
</dbReference>
<evidence type="ECO:0000259" key="7">
    <source>
        <dbReference type="Pfam" id="PF01432"/>
    </source>
</evidence>
<dbReference type="STRING" id="112090.W4FA99"/>
<keyword evidence="2 6" id="KW-0479">Metal-binding</keyword>
<protein>
    <recommendedName>
        <fullName evidence="7">Peptidase M3A/M3B catalytic domain-containing protein</fullName>
    </recommendedName>
</protein>
<dbReference type="GO" id="GO:0004222">
    <property type="term" value="F:metalloendopeptidase activity"/>
    <property type="evidence" value="ECO:0007669"/>
    <property type="project" value="InterPro"/>
</dbReference>
<dbReference type="GO" id="GO:0006518">
    <property type="term" value="P:peptide metabolic process"/>
    <property type="evidence" value="ECO:0007669"/>
    <property type="project" value="TreeGrafter"/>
</dbReference>
<proteinExistence type="inferred from homology"/>
<reference evidence="8" key="1">
    <citation type="submission" date="2013-12" db="EMBL/GenBank/DDBJ databases">
        <title>The Genome Sequence of Aphanomyces astaci APO3.</title>
        <authorList>
            <consortium name="The Broad Institute Genomics Platform"/>
            <person name="Russ C."/>
            <person name="Tyler B."/>
            <person name="van West P."/>
            <person name="Dieguez-Uribeondo J."/>
            <person name="Young S.K."/>
            <person name="Zeng Q."/>
            <person name="Gargeya S."/>
            <person name="Fitzgerald M."/>
            <person name="Abouelleil A."/>
            <person name="Alvarado L."/>
            <person name="Chapman S.B."/>
            <person name="Gainer-Dewar J."/>
            <person name="Goldberg J."/>
            <person name="Griggs A."/>
            <person name="Gujja S."/>
            <person name="Hansen M."/>
            <person name="Howarth C."/>
            <person name="Imamovic A."/>
            <person name="Ireland A."/>
            <person name="Larimer J."/>
            <person name="McCowan C."/>
            <person name="Murphy C."/>
            <person name="Pearson M."/>
            <person name="Poon T.W."/>
            <person name="Priest M."/>
            <person name="Roberts A."/>
            <person name="Saif S."/>
            <person name="Shea T."/>
            <person name="Sykes S."/>
            <person name="Wortman J."/>
            <person name="Nusbaum C."/>
            <person name="Birren B."/>
        </authorList>
    </citation>
    <scope>NUCLEOTIDE SEQUENCE [LARGE SCALE GENOMIC DNA]</scope>
    <source>
        <strain evidence="8">APO3</strain>
    </source>
</reference>
<keyword evidence="5 6" id="KW-0482">Metalloprotease</keyword>